<keyword evidence="8" id="KW-1185">Reference proteome</keyword>
<evidence type="ECO:0000313" key="8">
    <source>
        <dbReference type="Proteomes" id="UP000295601"/>
    </source>
</evidence>
<feature type="transmembrane region" description="Helical" evidence="5">
    <location>
        <begin position="52"/>
        <end position="73"/>
    </location>
</feature>
<sequence length="363" mass="40262">MSEVSESPGPSNRVPKSAAVSRSVTVTVAHRIKTRLLQYTNRWESIFLDRSHAIIGIAMTRILIGVIGLGLLASNFATRLYSFGPGSAWSNEHTDPQSDLSALPVLALFRAASLNASLYTVLYIALMALAVLVVLGWRTRAILFMYGALWVSFIEANDLLGDQGDNMYRIILILLLFTQSSAVLSLDARRRSKAVAAARRTWVRGKNTSLRELSNLLHNLALVVLACQVFFVYVSGALYKTAGLPWQNGTAIYDPLATDRFGSWPWISELLTANASMVAVLTWSSILLQLAFPFMLLSAPTRRFALVGIWCFHVGIGVLMGLPWFSLTMIAVDFIFVRDVSWLTLNRRIRATARHVRCRVVAE</sequence>
<dbReference type="Pfam" id="PF05090">
    <property type="entry name" value="HTTM"/>
    <property type="match status" value="1"/>
</dbReference>
<evidence type="ECO:0000256" key="3">
    <source>
        <dbReference type="ARBA" id="ARBA00022989"/>
    </source>
</evidence>
<dbReference type="InterPro" id="IPR052964">
    <property type="entry name" value="Sporulation_signal_mat"/>
</dbReference>
<keyword evidence="2 5" id="KW-0812">Transmembrane</keyword>
<dbReference type="GO" id="GO:0012505">
    <property type="term" value="C:endomembrane system"/>
    <property type="evidence" value="ECO:0007669"/>
    <property type="project" value="UniProtKB-SubCell"/>
</dbReference>
<evidence type="ECO:0000313" key="7">
    <source>
        <dbReference type="EMBL" id="TDP95355.1"/>
    </source>
</evidence>
<organism evidence="7 8">
    <name type="scientific">Leucobacter luti</name>
    <dbReference type="NCBI Taxonomy" id="340320"/>
    <lineage>
        <taxon>Bacteria</taxon>
        <taxon>Bacillati</taxon>
        <taxon>Actinomycetota</taxon>
        <taxon>Actinomycetes</taxon>
        <taxon>Micrococcales</taxon>
        <taxon>Microbacteriaceae</taxon>
        <taxon>Leucobacter</taxon>
    </lineage>
</organism>
<feature type="domain" description="HTTM-like" evidence="6">
    <location>
        <begin position="49"/>
        <end position="341"/>
    </location>
</feature>
<comment type="caution">
    <text evidence="7">The sequence shown here is derived from an EMBL/GenBank/DDBJ whole genome shotgun (WGS) entry which is preliminary data.</text>
</comment>
<keyword evidence="3 5" id="KW-1133">Transmembrane helix</keyword>
<evidence type="ECO:0000256" key="4">
    <source>
        <dbReference type="ARBA" id="ARBA00023136"/>
    </source>
</evidence>
<feature type="transmembrane region" description="Helical" evidence="5">
    <location>
        <begin position="216"/>
        <end position="239"/>
    </location>
</feature>
<feature type="transmembrane region" description="Helical" evidence="5">
    <location>
        <begin position="270"/>
        <end position="292"/>
    </location>
</feature>
<reference evidence="7 8" key="1">
    <citation type="submission" date="2019-03" db="EMBL/GenBank/DDBJ databases">
        <title>Genomic analyses of the natural microbiome of Caenorhabditis elegans.</title>
        <authorList>
            <person name="Samuel B."/>
        </authorList>
    </citation>
    <scope>NUCLEOTIDE SEQUENCE [LARGE SCALE GENOMIC DNA]</scope>
    <source>
        <strain evidence="7 8">JUb18</strain>
    </source>
</reference>
<dbReference type="EMBL" id="SNYA01000001">
    <property type="protein sequence ID" value="TDP95355.1"/>
    <property type="molecule type" value="Genomic_DNA"/>
</dbReference>
<name>A0A4R6S900_9MICO</name>
<proteinExistence type="predicted"/>
<dbReference type="InterPro" id="IPR011020">
    <property type="entry name" value="HTTM-like"/>
</dbReference>
<dbReference type="PANTHER" id="PTHR39535">
    <property type="entry name" value="SPORULATION-DELAYING PROTEIN SDPB"/>
    <property type="match status" value="1"/>
</dbReference>
<evidence type="ECO:0000259" key="6">
    <source>
        <dbReference type="SMART" id="SM00752"/>
    </source>
</evidence>
<feature type="transmembrane region" description="Helical" evidence="5">
    <location>
        <begin position="116"/>
        <end position="135"/>
    </location>
</feature>
<comment type="subcellular location">
    <subcellularLocation>
        <location evidence="1">Endomembrane system</location>
        <topology evidence="1">Multi-pass membrane protein</topology>
    </subcellularLocation>
</comment>
<gene>
    <name evidence="7" type="ORF">EDF62_0034</name>
</gene>
<evidence type="ECO:0000256" key="2">
    <source>
        <dbReference type="ARBA" id="ARBA00022692"/>
    </source>
</evidence>
<evidence type="ECO:0000256" key="1">
    <source>
        <dbReference type="ARBA" id="ARBA00004127"/>
    </source>
</evidence>
<evidence type="ECO:0000256" key="5">
    <source>
        <dbReference type="SAM" id="Phobius"/>
    </source>
</evidence>
<dbReference type="AlphaFoldDB" id="A0A4R6S900"/>
<feature type="transmembrane region" description="Helical" evidence="5">
    <location>
        <begin position="167"/>
        <end position="186"/>
    </location>
</feature>
<accession>A0A4R6S900</accession>
<protein>
    <submittedName>
        <fullName evidence="7">Vitamin K-dependent gamma-carboxylase-like protein</fullName>
    </submittedName>
</protein>
<dbReference type="InterPro" id="IPR053934">
    <property type="entry name" value="HTTM_dom"/>
</dbReference>
<dbReference type="Proteomes" id="UP000295601">
    <property type="component" value="Unassembled WGS sequence"/>
</dbReference>
<dbReference type="SMART" id="SM00752">
    <property type="entry name" value="HTTM"/>
    <property type="match status" value="1"/>
</dbReference>
<feature type="transmembrane region" description="Helical" evidence="5">
    <location>
        <begin position="304"/>
        <end position="322"/>
    </location>
</feature>
<dbReference type="PANTHER" id="PTHR39535:SF2">
    <property type="entry name" value="HTTM DOMAIN-CONTAINING PROTEIN"/>
    <property type="match status" value="1"/>
</dbReference>
<keyword evidence="4 5" id="KW-0472">Membrane</keyword>